<dbReference type="InterPro" id="IPR046522">
    <property type="entry name" value="DUF6699"/>
</dbReference>
<dbReference type="EMBL" id="JARJLG010000016">
    <property type="protein sequence ID" value="KAJ7774339.1"/>
    <property type="molecule type" value="Genomic_DNA"/>
</dbReference>
<dbReference type="Proteomes" id="UP001215280">
    <property type="component" value="Unassembled WGS sequence"/>
</dbReference>
<dbReference type="AlphaFoldDB" id="A0AAD7JY57"/>
<keyword evidence="4" id="KW-1185">Reference proteome</keyword>
<protein>
    <recommendedName>
        <fullName evidence="2">DUF6699 domain-containing protein</fullName>
    </recommendedName>
</protein>
<evidence type="ECO:0000256" key="1">
    <source>
        <dbReference type="SAM" id="MobiDB-lite"/>
    </source>
</evidence>
<dbReference type="Pfam" id="PF20415">
    <property type="entry name" value="DUF6699"/>
    <property type="match status" value="1"/>
</dbReference>
<reference evidence="3" key="1">
    <citation type="submission" date="2023-03" db="EMBL/GenBank/DDBJ databases">
        <title>Massive genome expansion in bonnet fungi (Mycena s.s.) driven by repeated elements and novel gene families across ecological guilds.</title>
        <authorList>
            <consortium name="Lawrence Berkeley National Laboratory"/>
            <person name="Harder C.B."/>
            <person name="Miyauchi S."/>
            <person name="Viragh M."/>
            <person name="Kuo A."/>
            <person name="Thoen E."/>
            <person name="Andreopoulos B."/>
            <person name="Lu D."/>
            <person name="Skrede I."/>
            <person name="Drula E."/>
            <person name="Henrissat B."/>
            <person name="Morin E."/>
            <person name="Kohler A."/>
            <person name="Barry K."/>
            <person name="LaButti K."/>
            <person name="Morin E."/>
            <person name="Salamov A."/>
            <person name="Lipzen A."/>
            <person name="Mereny Z."/>
            <person name="Hegedus B."/>
            <person name="Baldrian P."/>
            <person name="Stursova M."/>
            <person name="Weitz H."/>
            <person name="Taylor A."/>
            <person name="Grigoriev I.V."/>
            <person name="Nagy L.G."/>
            <person name="Martin F."/>
            <person name="Kauserud H."/>
        </authorList>
    </citation>
    <scope>NUCLEOTIDE SEQUENCE</scope>
    <source>
        <strain evidence="3">CBHHK188m</strain>
    </source>
</reference>
<proteinExistence type="predicted"/>
<sequence>MLPQSPSSVTSPMSYVSGKASHRSPPPPALSSEPARSLGYYPAPGTFAPFIPTVPLPPSPASSSRHSSHTHHSSYSSHTVSHCTSPILHPLLGSGKMTFPISSDRALNPDLITSVPQELQQHKAQDDAFFPVQYCVQIQISDDKAISPLIVRNSRPLSVQMILHALHEHLHASIARSQFPLLKAENQAKALASFDARCAKRSDVHACGIKVLDVLGFGANNIVFLGLRKCEGTVNDWFPVFVSHARRA</sequence>
<evidence type="ECO:0000313" key="3">
    <source>
        <dbReference type="EMBL" id="KAJ7774339.1"/>
    </source>
</evidence>
<feature type="domain" description="DUF6699" evidence="2">
    <location>
        <begin position="108"/>
        <end position="229"/>
    </location>
</feature>
<name>A0AAD7JY57_9AGAR</name>
<gene>
    <name evidence="3" type="ORF">DFH07DRAFT_801103</name>
</gene>
<feature type="compositionally biased region" description="Polar residues" evidence="1">
    <location>
        <begin position="1"/>
        <end position="14"/>
    </location>
</feature>
<organism evidence="3 4">
    <name type="scientific">Mycena maculata</name>
    <dbReference type="NCBI Taxonomy" id="230809"/>
    <lineage>
        <taxon>Eukaryota</taxon>
        <taxon>Fungi</taxon>
        <taxon>Dikarya</taxon>
        <taxon>Basidiomycota</taxon>
        <taxon>Agaricomycotina</taxon>
        <taxon>Agaricomycetes</taxon>
        <taxon>Agaricomycetidae</taxon>
        <taxon>Agaricales</taxon>
        <taxon>Marasmiineae</taxon>
        <taxon>Mycenaceae</taxon>
        <taxon>Mycena</taxon>
    </lineage>
</organism>
<evidence type="ECO:0000313" key="4">
    <source>
        <dbReference type="Proteomes" id="UP001215280"/>
    </source>
</evidence>
<feature type="region of interest" description="Disordered" evidence="1">
    <location>
        <begin position="52"/>
        <end position="80"/>
    </location>
</feature>
<comment type="caution">
    <text evidence="3">The sequence shown here is derived from an EMBL/GenBank/DDBJ whole genome shotgun (WGS) entry which is preliminary data.</text>
</comment>
<evidence type="ECO:0000259" key="2">
    <source>
        <dbReference type="Pfam" id="PF20415"/>
    </source>
</evidence>
<accession>A0AAD7JY57</accession>
<feature type="region of interest" description="Disordered" evidence="1">
    <location>
        <begin position="1"/>
        <end position="37"/>
    </location>
</feature>